<keyword evidence="3" id="KW-1185">Reference proteome</keyword>
<gene>
    <name evidence="2" type="ORF">ACFFJP_08825</name>
</gene>
<dbReference type="EMBL" id="JBHLXP010000001">
    <property type="protein sequence ID" value="MFC0048390.1"/>
    <property type="molecule type" value="Genomic_DNA"/>
</dbReference>
<proteinExistence type="predicted"/>
<feature type="transmembrane region" description="Helical" evidence="1">
    <location>
        <begin position="31"/>
        <end position="51"/>
    </location>
</feature>
<dbReference type="RefSeq" id="WP_377242538.1">
    <property type="nucleotide sequence ID" value="NZ_JBHLXP010000001.1"/>
</dbReference>
<accession>A0ABV6BC08</accession>
<dbReference type="Proteomes" id="UP001589813">
    <property type="component" value="Unassembled WGS sequence"/>
</dbReference>
<keyword evidence="1" id="KW-0472">Membrane</keyword>
<name>A0ABV6BC08_9GAMM</name>
<evidence type="ECO:0000256" key="1">
    <source>
        <dbReference type="SAM" id="Phobius"/>
    </source>
</evidence>
<feature type="transmembrane region" description="Helical" evidence="1">
    <location>
        <begin position="7"/>
        <end position="25"/>
    </location>
</feature>
<comment type="caution">
    <text evidence="2">The sequence shown here is derived from an EMBL/GenBank/DDBJ whole genome shotgun (WGS) entry which is preliminary data.</text>
</comment>
<protein>
    <submittedName>
        <fullName evidence="2">Uncharacterized protein</fullName>
    </submittedName>
</protein>
<keyword evidence="1" id="KW-1133">Transmembrane helix</keyword>
<sequence>MKMNVKQLSWAMLALQGVVILWLNQRSTLDPFSQLVLVPLILLAGFALLTIQQRDE</sequence>
<evidence type="ECO:0000313" key="3">
    <source>
        <dbReference type="Proteomes" id="UP001589813"/>
    </source>
</evidence>
<evidence type="ECO:0000313" key="2">
    <source>
        <dbReference type="EMBL" id="MFC0048390.1"/>
    </source>
</evidence>
<reference evidence="2 3" key="1">
    <citation type="submission" date="2024-09" db="EMBL/GenBank/DDBJ databases">
        <authorList>
            <person name="Sun Q."/>
            <person name="Mori K."/>
        </authorList>
    </citation>
    <scope>NUCLEOTIDE SEQUENCE [LARGE SCALE GENOMIC DNA]</scope>
    <source>
        <strain evidence="2 3">KCTC 23315</strain>
    </source>
</reference>
<organism evidence="2 3">
    <name type="scientific">Rheinheimera tilapiae</name>
    <dbReference type="NCBI Taxonomy" id="875043"/>
    <lineage>
        <taxon>Bacteria</taxon>
        <taxon>Pseudomonadati</taxon>
        <taxon>Pseudomonadota</taxon>
        <taxon>Gammaproteobacteria</taxon>
        <taxon>Chromatiales</taxon>
        <taxon>Chromatiaceae</taxon>
        <taxon>Rheinheimera</taxon>
    </lineage>
</organism>
<keyword evidence="1" id="KW-0812">Transmembrane</keyword>